<feature type="domain" description="DEK-C" evidence="20">
    <location>
        <begin position="1967"/>
        <end position="2022"/>
    </location>
</feature>
<comment type="caution">
    <text evidence="21">The sequence shown here is derived from an EMBL/GenBank/DDBJ whole genome shotgun (WGS) entry which is preliminary data.</text>
</comment>
<dbReference type="EMBL" id="JASEJX010000013">
    <property type="protein sequence ID" value="KAK4517863.1"/>
    <property type="molecule type" value="Genomic_DNA"/>
</dbReference>
<evidence type="ECO:0000256" key="10">
    <source>
        <dbReference type="ARBA" id="ARBA00023123"/>
    </source>
</evidence>
<dbReference type="GO" id="GO:0005524">
    <property type="term" value="F:ATP binding"/>
    <property type="evidence" value="ECO:0007669"/>
    <property type="project" value="UniProtKB-UniRule"/>
</dbReference>
<dbReference type="PROSITE" id="PS51456">
    <property type="entry name" value="MYOSIN_MOTOR"/>
    <property type="match status" value="1"/>
</dbReference>
<dbReference type="SUPFAM" id="SSF109715">
    <property type="entry name" value="DEK C-terminal domain"/>
    <property type="match status" value="1"/>
</dbReference>
<dbReference type="Gene3D" id="6.20.240.20">
    <property type="match status" value="1"/>
</dbReference>
<feature type="transmembrane region" description="Helical" evidence="18">
    <location>
        <begin position="919"/>
        <end position="936"/>
    </location>
</feature>
<dbReference type="SUPFAM" id="SSF55856">
    <property type="entry name" value="Cytochrome b5-like heme/steroid binding domain"/>
    <property type="match status" value="1"/>
</dbReference>
<feature type="region of interest" description="Actin-binding" evidence="15">
    <location>
        <begin position="668"/>
        <end position="690"/>
    </location>
</feature>
<evidence type="ECO:0000256" key="1">
    <source>
        <dbReference type="ARBA" id="ARBA00004651"/>
    </source>
</evidence>
<keyword evidence="3" id="KW-1003">Cell membrane</keyword>
<dbReference type="Gene3D" id="3.40.850.10">
    <property type="entry name" value="Kinesin motor domain"/>
    <property type="match status" value="1"/>
</dbReference>
<evidence type="ECO:0000256" key="9">
    <source>
        <dbReference type="ARBA" id="ARBA00022989"/>
    </source>
</evidence>
<dbReference type="PRINTS" id="PR00193">
    <property type="entry name" value="MYOSINHEAVY"/>
</dbReference>
<evidence type="ECO:0000256" key="6">
    <source>
        <dbReference type="ARBA" id="ARBA00022692"/>
    </source>
</evidence>
<dbReference type="Pfam" id="PF08766">
    <property type="entry name" value="DEK_C"/>
    <property type="match status" value="1"/>
</dbReference>
<dbReference type="GeneID" id="89944913"/>
<dbReference type="InterPro" id="IPR036400">
    <property type="entry name" value="Cyt_B5-like_heme/steroid_sf"/>
</dbReference>
<dbReference type="GO" id="GO:0006031">
    <property type="term" value="P:chitin biosynthetic process"/>
    <property type="evidence" value="ECO:0007669"/>
    <property type="project" value="TreeGrafter"/>
</dbReference>
<keyword evidence="16" id="KW-0175">Coiled coil</keyword>
<dbReference type="EC" id="2.4.1.16" evidence="2"/>
<evidence type="ECO:0000313" key="21">
    <source>
        <dbReference type="EMBL" id="KAK4517863.1"/>
    </source>
</evidence>
<dbReference type="Pfam" id="PF00173">
    <property type="entry name" value="Cyt-b5"/>
    <property type="match status" value="1"/>
</dbReference>
<keyword evidence="10 15" id="KW-0518">Myosin</keyword>
<dbReference type="Gene3D" id="1.10.10.820">
    <property type="match status" value="1"/>
</dbReference>
<gene>
    <name evidence="21" type="ORF">ATC70_001211</name>
</gene>
<feature type="transmembrane region" description="Helical" evidence="18">
    <location>
        <begin position="1611"/>
        <end position="1635"/>
    </location>
</feature>
<organism evidence="21 22">
    <name type="scientific">Mucor velutinosus</name>
    <dbReference type="NCBI Taxonomy" id="708070"/>
    <lineage>
        <taxon>Eukaryota</taxon>
        <taxon>Fungi</taxon>
        <taxon>Fungi incertae sedis</taxon>
        <taxon>Mucoromycota</taxon>
        <taxon>Mucoromycotina</taxon>
        <taxon>Mucoromycetes</taxon>
        <taxon>Mucorales</taxon>
        <taxon>Mucorineae</taxon>
        <taxon>Mucoraceae</taxon>
        <taxon>Mucor</taxon>
    </lineage>
</organism>
<evidence type="ECO:0000259" key="19">
    <source>
        <dbReference type="PROSITE" id="PS51456"/>
    </source>
</evidence>
<dbReference type="Gene3D" id="1.20.58.530">
    <property type="match status" value="1"/>
</dbReference>
<dbReference type="GO" id="GO:0031505">
    <property type="term" value="P:fungal-type cell wall organization"/>
    <property type="evidence" value="ECO:0007669"/>
    <property type="project" value="TreeGrafter"/>
</dbReference>
<keyword evidence="5" id="KW-0808">Transferase</keyword>
<feature type="compositionally biased region" description="Polar residues" evidence="17">
    <location>
        <begin position="623"/>
        <end position="638"/>
    </location>
</feature>
<evidence type="ECO:0000256" key="15">
    <source>
        <dbReference type="PROSITE-ProRule" id="PRU00782"/>
    </source>
</evidence>
<dbReference type="Gene3D" id="1.10.10.60">
    <property type="entry name" value="Homeodomain-like"/>
    <property type="match status" value="1"/>
</dbReference>
<proteinExistence type="inferred from homology"/>
<dbReference type="Pfam" id="PF03142">
    <property type="entry name" value="Chitin_synth_2"/>
    <property type="match status" value="1"/>
</dbReference>
<evidence type="ECO:0000256" key="3">
    <source>
        <dbReference type="ARBA" id="ARBA00022475"/>
    </source>
</evidence>
<evidence type="ECO:0000256" key="13">
    <source>
        <dbReference type="ARBA" id="ARBA00023180"/>
    </source>
</evidence>
<feature type="coiled-coil region" evidence="16">
    <location>
        <begin position="784"/>
        <end position="811"/>
    </location>
</feature>
<dbReference type="InterPro" id="IPR004835">
    <property type="entry name" value="Chitin_synth"/>
</dbReference>
<dbReference type="SMART" id="SM00242">
    <property type="entry name" value="MYSc"/>
    <property type="match status" value="1"/>
</dbReference>
<dbReference type="InterPro" id="IPR036037">
    <property type="entry name" value="MYSc_Myo17"/>
</dbReference>
<evidence type="ECO:0000256" key="14">
    <source>
        <dbReference type="ARBA" id="ARBA00023203"/>
    </source>
</evidence>
<feature type="transmembrane region" description="Helical" evidence="18">
    <location>
        <begin position="1222"/>
        <end position="1241"/>
    </location>
</feature>
<dbReference type="InterPro" id="IPR001609">
    <property type="entry name" value="Myosin_head_motor_dom-like"/>
</dbReference>
<dbReference type="SUPFAM" id="SSF52540">
    <property type="entry name" value="P-loop containing nucleoside triphosphate hydrolases"/>
    <property type="match status" value="1"/>
</dbReference>
<feature type="domain" description="Myosin motor" evidence="19">
    <location>
        <begin position="9"/>
        <end position="789"/>
    </location>
</feature>
<keyword evidence="12 15" id="KW-0505">Motor protein</keyword>
<reference evidence="21 22" key="1">
    <citation type="submission" date="2022-11" db="EMBL/GenBank/DDBJ databases">
        <title>Mucor velutinosus strain NIH1002 WGS.</title>
        <authorList>
            <person name="Subramanian P."/>
            <person name="Mullikin J.C."/>
            <person name="Segre J.A."/>
            <person name="Zelazny A.M."/>
        </authorList>
    </citation>
    <scope>NUCLEOTIDE SEQUENCE [LARGE SCALE GENOMIC DNA]</scope>
    <source>
        <strain evidence="21 22">NIH1002</strain>
    </source>
</reference>
<dbReference type="FunFam" id="1.10.10.820:FF:000001">
    <property type="entry name" value="Myosin heavy chain"/>
    <property type="match status" value="1"/>
</dbReference>
<keyword evidence="22" id="KW-1185">Reference proteome</keyword>
<feature type="region of interest" description="Disordered" evidence="17">
    <location>
        <begin position="596"/>
        <end position="638"/>
    </location>
</feature>
<dbReference type="GO" id="GO:0016459">
    <property type="term" value="C:myosin complex"/>
    <property type="evidence" value="ECO:0007669"/>
    <property type="project" value="UniProtKB-KW"/>
</dbReference>
<dbReference type="CDD" id="cd14879">
    <property type="entry name" value="MYSc_Myo17"/>
    <property type="match status" value="1"/>
</dbReference>
<evidence type="ECO:0000256" key="7">
    <source>
        <dbReference type="ARBA" id="ARBA00022741"/>
    </source>
</evidence>
<dbReference type="GO" id="GO:0003779">
    <property type="term" value="F:actin binding"/>
    <property type="evidence" value="ECO:0007669"/>
    <property type="project" value="UniProtKB-KW"/>
</dbReference>
<dbReference type="PANTHER" id="PTHR22914:SF13">
    <property type="entry name" value="CHITIN SYNTHASE"/>
    <property type="match status" value="1"/>
</dbReference>
<keyword evidence="8 15" id="KW-0067">ATP-binding</keyword>
<feature type="transmembrane region" description="Helical" evidence="18">
    <location>
        <begin position="957"/>
        <end position="976"/>
    </location>
</feature>
<feature type="transmembrane region" description="Helical" evidence="18">
    <location>
        <begin position="1647"/>
        <end position="1665"/>
    </location>
</feature>
<keyword evidence="9 18" id="KW-1133">Transmembrane helix</keyword>
<dbReference type="InterPro" id="IPR027417">
    <property type="entry name" value="P-loop_NTPase"/>
</dbReference>
<evidence type="ECO:0000313" key="22">
    <source>
        <dbReference type="Proteomes" id="UP001304243"/>
    </source>
</evidence>
<evidence type="ECO:0000256" key="4">
    <source>
        <dbReference type="ARBA" id="ARBA00022676"/>
    </source>
</evidence>
<accession>A0AAN7DIT6</accession>
<dbReference type="PROSITE" id="PS51998">
    <property type="entry name" value="DEK_C"/>
    <property type="match status" value="1"/>
</dbReference>
<evidence type="ECO:0000256" key="2">
    <source>
        <dbReference type="ARBA" id="ARBA00012543"/>
    </source>
</evidence>
<evidence type="ECO:0000256" key="12">
    <source>
        <dbReference type="ARBA" id="ARBA00023175"/>
    </source>
</evidence>
<keyword evidence="13" id="KW-0325">Glycoprotein</keyword>
<dbReference type="InterPro" id="IPR014876">
    <property type="entry name" value="DEK_C"/>
</dbReference>
<evidence type="ECO:0000256" key="5">
    <source>
        <dbReference type="ARBA" id="ARBA00022679"/>
    </source>
</evidence>
<name>A0AAN7DIT6_9FUNG</name>
<sequence length="2025" mass="229283">MQEDSRTDLVSLYQLGGQPPSEEAIYNLLASRYKRNLPYTQLGYTSLVVVNPYQPLELLNDATLRSYADIGYKDLSEKKPALQPHVYELATKVYFNMRRTGEDQSIILSGITGSGKSTTRTHFLCELLQLSTHNKRENKLGSQIQNALVVIEAFGHARTTQNVSASKFGMFQEVQFNERGRILGTKTLTYQFDKSRVTQVPPNERTYHVFYSLLAGTTVDEKNALHINFKPDYFHYLNQSGCIATSDWNDEIEFSDLKSALKMCGFKAKTVTQIFQLLAAILHIGNLQFQENTDALAQEACIVKNTDILDIVAVMLGVPPTKLETCLTYKLKLIGKEVCTIFLNPQAAMEQRDELASALYNVLFMWIIESVNRKICYSGVQEPCNVIGIMDQFGFQNFATNGFQEFCVNLANERMHHFLVNEHFNNEHGRNAAMVQDGVPLPMPKVIDNSACLELLLGKDKRQLIEDARSKKEALSKSSSLGLGGITGLMDRDTARLQSGATDASNANFLASLQRQFSSHPALSRGSQTYAFGINHFSGTVHYSVDMFIERNLDDLSPDFVNMLRDSSSNTFLSNLFQGTAMATESHPKDARTIVKAQLSSKPTRAPTMRRRATKRRPEKVANNDSPSSPENAANTDNTELDQQIKQAEEAYQDMQEMTVTDQLYITLRDITFSMSDTRIYNIIHIRPNDIQAPEFDHNRIRSQIRAFLIPDLIVRHHFDFANDYTFQEFTERYHVFMDSLQLEASGSDREAIERACALMNWNQQTVFVGREMVWLNYEVWKELEDGLRAAEKEERNRAKMELESSAALNNNMSLPASEEDGGGYAAQQGDRLLTNPYSYDDDINQHYVDSPEQDYADNGSYVYSEGKPSQWGEESEWGITGLAEGFGPNMDMSKMIEDIQAPKIENIEEVPITNVRRWWVRFVWLNTFWIPSFLLSKLGKMKRSDIQMAWREKVTLCMIIFWFSAVILFFIVGLGEVVCPGTSTMYSTSTVSNHNSANDNYMSVRGTVYDMTQFSKATHGTSAYTATQDAMDALAGMDVSSSIPPPLTVACSGLVTDSNIRILANTSVNAQASFIHYSGDQVQIPTLEDTKDPYWYWKTFLPTIQDYKKGTLVHLIKNLKADAESWGRYALAINNNVYDLNDYFTTMDTYGTANGNYSFLSGTVEDLFSLFKGTDATSKWEQYKGKMSVEEQEMNMNCLNNYFLIGYVDPRETARCLFTNYLLLACACLMCLVILVKFLAALQFGSRPTPEDHDKFVICQIPCYTEDEESLKKTIDSLTVMKYDDKRKLLFIIADGMVMGSGNDRPTPRIVLDILGYDTKQDPEPLMFKSVGEGAKQLNYGKIYSGLYECEGHVVPYLVVAKVGKASERAKPGNRGKRDSQMICMNFLNRVHFDSEMTPMELEMYHQIKNVIGVNPSFYEYILMVDSDTEVMDYSLNHLISAMLHDARIMGICGETALANEKQSWTTMIQVYEYYISHYLAKAFESLFGSVTCLPGCFCMYRIRTPVKNEPLIISPSVVHDYAENHVDTLHKKNLLSLGEDRYLTTLMMKHFPQYKMKFTPYAMCRTVAPDKWKVLLSQRRRWINSTIHNLMEVALLPDLCGFCCFSMRFVVLVDLIGTLTLPVSFAYLVYLIYVMAAHAGPFPTLAIGMLAGLYALQVIIFILKRQWQHIGWMIFYLFALPVYSFALPIYSFWHFDDFSWGNTRVVVGDSQRKIIVTDEEKFDEKMIPMKKWSVYEQELWEMQSHRSGESGLTGNSYNSYGMVPPGYNRSVYSGISSPAGEYDYYRDTKVNDKPRNRQSYAFSTSGSAVGSDYGGSAPTPGGMIPMQEYNRNMMTTPPPGMPMRPMSFASSAHPDFMSQMQPINTMTPMPPMQPMMMDPNYPHDMQSPSLYNTQLPLMSQPAFDPSAMGGAPSPAFNNRPRTNSTFDPSTGGSQLFGHTQSEMDTPAMGNVSQMSVLPPMIPAGFPTDEEILSEIRTILATANLMSITKKQVREQLSDIFEFDMNFKKDFINSSIEYILQGKL</sequence>
<dbReference type="Gene3D" id="3.10.120.10">
    <property type="entry name" value="Cytochrome b5-like heme/steroid binding domain"/>
    <property type="match status" value="1"/>
</dbReference>
<keyword evidence="6 18" id="KW-0812">Transmembrane</keyword>
<feature type="binding site" evidence="15">
    <location>
        <begin position="110"/>
        <end position="117"/>
    </location>
    <ligand>
        <name>ATP</name>
        <dbReference type="ChEBI" id="CHEBI:30616"/>
    </ligand>
</feature>
<protein>
    <recommendedName>
        <fullName evidence="2">chitin synthase</fullName>
        <ecNumber evidence="2">2.4.1.16</ecNumber>
    </recommendedName>
</protein>
<dbReference type="SUPFAM" id="SSF53448">
    <property type="entry name" value="Nucleotide-diphospho-sugar transferases"/>
    <property type="match status" value="1"/>
</dbReference>
<keyword evidence="4" id="KW-0328">Glycosyltransferase</keyword>
<evidence type="ECO:0000259" key="20">
    <source>
        <dbReference type="PROSITE" id="PS51998"/>
    </source>
</evidence>
<dbReference type="RefSeq" id="XP_064684529.1">
    <property type="nucleotide sequence ID" value="XM_064820609.1"/>
</dbReference>
<dbReference type="GO" id="GO:0003774">
    <property type="term" value="F:cytoskeletal motor activity"/>
    <property type="evidence" value="ECO:0007669"/>
    <property type="project" value="UniProtKB-UniRule"/>
</dbReference>
<evidence type="ECO:0000256" key="8">
    <source>
        <dbReference type="ARBA" id="ARBA00022840"/>
    </source>
</evidence>
<keyword evidence="14 15" id="KW-0009">Actin-binding</keyword>
<comment type="similarity">
    <text evidence="15">Belongs to the TRAFAC class myosin-kinesin ATPase superfamily. Myosin family.</text>
</comment>
<dbReference type="Gene3D" id="1.20.120.720">
    <property type="entry name" value="Myosin VI head, motor domain, U50 subdomain"/>
    <property type="match status" value="1"/>
</dbReference>
<dbReference type="Pfam" id="PF00063">
    <property type="entry name" value="Myosin_head"/>
    <property type="match status" value="1"/>
</dbReference>
<dbReference type="InterPro" id="IPR001199">
    <property type="entry name" value="Cyt_B5-like_heme/steroid-bd"/>
</dbReference>
<keyword evidence="7 15" id="KW-0547">Nucleotide-binding</keyword>
<comment type="subcellular location">
    <subcellularLocation>
        <location evidence="1">Cell membrane</location>
        <topology evidence="1">Multi-pass membrane protein</topology>
    </subcellularLocation>
</comment>
<dbReference type="PANTHER" id="PTHR22914">
    <property type="entry name" value="CHITIN SYNTHASE"/>
    <property type="match status" value="1"/>
</dbReference>
<evidence type="ECO:0000256" key="16">
    <source>
        <dbReference type="SAM" id="Coils"/>
    </source>
</evidence>
<dbReference type="InterPro" id="IPR029044">
    <property type="entry name" value="Nucleotide-diphossugar_trans"/>
</dbReference>
<evidence type="ECO:0000256" key="17">
    <source>
        <dbReference type="SAM" id="MobiDB-lite"/>
    </source>
</evidence>
<feature type="transmembrane region" description="Helical" evidence="18">
    <location>
        <begin position="1672"/>
        <end position="1695"/>
    </location>
</feature>
<feature type="compositionally biased region" description="Basic residues" evidence="17">
    <location>
        <begin position="608"/>
        <end position="618"/>
    </location>
</feature>
<dbReference type="Proteomes" id="UP001304243">
    <property type="component" value="Unassembled WGS sequence"/>
</dbReference>
<dbReference type="InterPro" id="IPR036961">
    <property type="entry name" value="Kinesin_motor_dom_sf"/>
</dbReference>
<dbReference type="GO" id="GO:0005886">
    <property type="term" value="C:plasma membrane"/>
    <property type="evidence" value="ECO:0007669"/>
    <property type="project" value="UniProtKB-SubCell"/>
</dbReference>
<evidence type="ECO:0000256" key="11">
    <source>
        <dbReference type="ARBA" id="ARBA00023136"/>
    </source>
</evidence>
<dbReference type="GO" id="GO:0004100">
    <property type="term" value="F:chitin synthase activity"/>
    <property type="evidence" value="ECO:0007669"/>
    <property type="project" value="UniProtKB-EC"/>
</dbReference>
<dbReference type="GO" id="GO:0030428">
    <property type="term" value="C:cell septum"/>
    <property type="evidence" value="ECO:0007669"/>
    <property type="project" value="TreeGrafter"/>
</dbReference>
<evidence type="ECO:0000256" key="18">
    <source>
        <dbReference type="SAM" id="Phobius"/>
    </source>
</evidence>
<keyword evidence="11 18" id="KW-0472">Membrane</keyword>